<dbReference type="PATRIC" id="fig|1210908.3.peg.4086"/>
<feature type="domain" description="Periplasmic binding protein" evidence="4">
    <location>
        <begin position="16"/>
        <end position="273"/>
    </location>
</feature>
<gene>
    <name evidence="5" type="ORF">HSB1_43720</name>
</gene>
<evidence type="ECO:0000313" key="6">
    <source>
        <dbReference type="Proteomes" id="UP000007813"/>
    </source>
</evidence>
<keyword evidence="5" id="KW-0762">Sugar transport</keyword>
<evidence type="ECO:0000256" key="1">
    <source>
        <dbReference type="ARBA" id="ARBA00004196"/>
    </source>
</evidence>
<sequence length="319" mass="34571">MSESQITELKNGDYSVAIVFHYLKTAWTRLQLKGLETRFDELGITLDSVSGAEFDASVQSDILNSVALSDADALVSIPVDTVATSKAYREVADSGIDIVFMDNVPAGFTPGDDYAGMVSSDNEGVGIVAGRFLKEFVGEGTVGLVEHNAPFYVTEQREVGARSVLEDTDDISIVAETGFTHPDEVYDRAHDILTSYPDLDGLFVSWDDPPGMQAAAAATDLGRDDLIITATDFTTKTAEMIAQDGIIKAVGAQFPYQQGRIEADMVGQALLGNETPPYIASGSLPVYRGNLLEQYLEHYQEIPPESVTAFFEETELTQK</sequence>
<evidence type="ECO:0000259" key="4">
    <source>
        <dbReference type="Pfam" id="PF13407"/>
    </source>
</evidence>
<evidence type="ECO:0000313" key="5">
    <source>
        <dbReference type="EMBL" id="EJN57409.1"/>
    </source>
</evidence>
<dbReference type="GO" id="GO:0030246">
    <property type="term" value="F:carbohydrate binding"/>
    <property type="evidence" value="ECO:0007669"/>
    <property type="project" value="UniProtKB-ARBA"/>
</dbReference>
<comment type="similarity">
    <text evidence="2">Belongs to the bacterial solute-binding protein 2 family.</text>
</comment>
<keyword evidence="5" id="KW-0813">Transport</keyword>
<comment type="caution">
    <text evidence="5">The sequence shown here is derived from an EMBL/GenBank/DDBJ whole genome shotgun (WGS) entry which is preliminary data.</text>
</comment>
<name>J3JDE1_9EURY</name>
<accession>J3JDE1</accession>
<evidence type="ECO:0000256" key="3">
    <source>
        <dbReference type="ARBA" id="ARBA00022729"/>
    </source>
</evidence>
<dbReference type="PANTHER" id="PTHR46847:SF1">
    <property type="entry name" value="D-ALLOSE-BINDING PERIPLASMIC PROTEIN-RELATED"/>
    <property type="match status" value="1"/>
</dbReference>
<dbReference type="InterPro" id="IPR025997">
    <property type="entry name" value="SBP_2_dom"/>
</dbReference>
<keyword evidence="3" id="KW-0732">Signal</keyword>
<reference evidence="5 6" key="1">
    <citation type="journal article" date="2012" name="J. Bacteriol.">
        <title>Draft Genome Sequence of the Extremely Halophilic Archaeon Halogranum salarium B-1T.</title>
        <authorList>
            <person name="Kim K.K."/>
            <person name="Lee K.C."/>
            <person name="Lee J.S."/>
        </authorList>
    </citation>
    <scope>NUCLEOTIDE SEQUENCE [LARGE SCALE GENOMIC DNA]</scope>
    <source>
        <strain evidence="5 6">B-1</strain>
    </source>
</reference>
<organism evidence="5 6">
    <name type="scientific">Halogranum salarium B-1</name>
    <dbReference type="NCBI Taxonomy" id="1210908"/>
    <lineage>
        <taxon>Archaea</taxon>
        <taxon>Methanobacteriati</taxon>
        <taxon>Methanobacteriota</taxon>
        <taxon>Stenosarchaea group</taxon>
        <taxon>Halobacteria</taxon>
        <taxon>Halobacteriales</taxon>
        <taxon>Haloferacaceae</taxon>
    </lineage>
</organism>
<dbReference type="Proteomes" id="UP000007813">
    <property type="component" value="Unassembled WGS sequence"/>
</dbReference>
<evidence type="ECO:0000256" key="2">
    <source>
        <dbReference type="ARBA" id="ARBA00007639"/>
    </source>
</evidence>
<dbReference type="AlphaFoldDB" id="J3JDE1"/>
<comment type="subcellular location">
    <subcellularLocation>
        <location evidence="1">Cell envelope</location>
    </subcellularLocation>
</comment>
<dbReference type="PANTHER" id="PTHR46847">
    <property type="entry name" value="D-ALLOSE-BINDING PERIPLASMIC PROTEIN-RELATED"/>
    <property type="match status" value="1"/>
</dbReference>
<protein>
    <submittedName>
        <fullName evidence="5">ABC-type sugar transport system periplasmic component-like protein</fullName>
    </submittedName>
</protein>
<dbReference type="eggNOG" id="arCOG07728">
    <property type="taxonomic scope" value="Archaea"/>
</dbReference>
<dbReference type="Pfam" id="PF13407">
    <property type="entry name" value="Peripla_BP_4"/>
    <property type="match status" value="1"/>
</dbReference>
<dbReference type="EMBL" id="ALJD01000014">
    <property type="protein sequence ID" value="EJN57409.1"/>
    <property type="molecule type" value="Genomic_DNA"/>
</dbReference>
<dbReference type="Gene3D" id="3.40.50.2300">
    <property type="match status" value="2"/>
</dbReference>
<dbReference type="InterPro" id="IPR028082">
    <property type="entry name" value="Peripla_BP_I"/>
</dbReference>
<dbReference type="SUPFAM" id="SSF53822">
    <property type="entry name" value="Periplasmic binding protein-like I"/>
    <property type="match status" value="1"/>
</dbReference>
<proteinExistence type="inferred from homology"/>